<dbReference type="InterPro" id="IPR029062">
    <property type="entry name" value="Class_I_gatase-like"/>
</dbReference>
<sequence length="477" mass="48667">MLGLPRSRHRLTAALATLGLLTTGAAVQAAVSATPAHAATTHRILFDDGHAEEAGNADWIISTSKPDPLSQDSSPSAETDWTGALSSWGVALQRNGSYSLKTATSALTYGGSSTTDLSNFDTLVLPEPNTLFTTAEKTAIMNFVKAGGGLFMISDHTGADRNNDGEDAVEIFNDLMTNNSVDSTDPFGFSIDTLDISSGYPAAISDSTNPVLHGSFGTVTKSLIADGTTATLKPADNSSVKGLLYRSGYSGNTGAFFATSTFGSGRVAFWGDTSPVDDGTGQSGNTLYDGWNDTGATNAPLALNATAWLAGEGDSGGGDDGGGDGGTCTSAQLLGNPGFESGATTWSGSSGVITNSSSEAARTGSYKAWLDGYGSAHTDTLSQSVTIPSGCSATLSFYLHVDTAETTTSTAYDKLTVTAGSTTLATYSNLNAASGYVLKSFDVSSLAGTTSTIKFSGVEGSTLQTSFVIDDTALNVS</sequence>
<accession>A0ABT6LX32</accession>
<feature type="chain" id="PRO_5045369019" description="Hydrolase" evidence="2">
    <location>
        <begin position="30"/>
        <end position="477"/>
    </location>
</feature>
<evidence type="ECO:0000256" key="1">
    <source>
        <dbReference type="SAM" id="MobiDB-lite"/>
    </source>
</evidence>
<keyword evidence="4" id="KW-1185">Reference proteome</keyword>
<comment type="caution">
    <text evidence="3">The sequence shown here is derived from an EMBL/GenBank/DDBJ whole genome shotgun (WGS) entry which is preliminary data.</text>
</comment>
<dbReference type="Gene3D" id="3.40.50.880">
    <property type="match status" value="1"/>
</dbReference>
<protein>
    <recommendedName>
        <fullName evidence="5">Hydrolase</fullName>
    </recommendedName>
</protein>
<evidence type="ECO:0008006" key="5">
    <source>
        <dbReference type="Google" id="ProtNLM"/>
    </source>
</evidence>
<proteinExistence type="predicted"/>
<evidence type="ECO:0000313" key="3">
    <source>
        <dbReference type="EMBL" id="MDH6220862.1"/>
    </source>
</evidence>
<gene>
    <name evidence="3" type="ORF">M2283_008204</name>
</gene>
<name>A0ABT6LX32_9ACTN</name>
<dbReference type="Proteomes" id="UP001160499">
    <property type="component" value="Unassembled WGS sequence"/>
</dbReference>
<dbReference type="SUPFAM" id="SSF52317">
    <property type="entry name" value="Class I glutamine amidotransferase-like"/>
    <property type="match status" value="1"/>
</dbReference>
<keyword evidence="2" id="KW-0732">Signal</keyword>
<evidence type="ECO:0000313" key="4">
    <source>
        <dbReference type="Proteomes" id="UP001160499"/>
    </source>
</evidence>
<dbReference type="Gene3D" id="2.60.120.260">
    <property type="entry name" value="Galactose-binding domain-like"/>
    <property type="match status" value="1"/>
</dbReference>
<dbReference type="RefSeq" id="WP_280881618.1">
    <property type="nucleotide sequence ID" value="NZ_JARXVH010000019.1"/>
</dbReference>
<dbReference type="EMBL" id="JARXVH010000019">
    <property type="protein sequence ID" value="MDH6220862.1"/>
    <property type="molecule type" value="Genomic_DNA"/>
</dbReference>
<evidence type="ECO:0000256" key="2">
    <source>
        <dbReference type="SAM" id="SignalP"/>
    </source>
</evidence>
<organism evidence="3 4">
    <name type="scientific">Streptomyces pseudovenezuelae</name>
    <dbReference type="NCBI Taxonomy" id="67350"/>
    <lineage>
        <taxon>Bacteria</taxon>
        <taxon>Bacillati</taxon>
        <taxon>Actinomycetota</taxon>
        <taxon>Actinomycetes</taxon>
        <taxon>Kitasatosporales</taxon>
        <taxon>Streptomycetaceae</taxon>
        <taxon>Streptomyces</taxon>
        <taxon>Streptomyces aurantiacus group</taxon>
    </lineage>
</organism>
<feature type="compositionally biased region" description="Gly residues" evidence="1">
    <location>
        <begin position="313"/>
        <end position="326"/>
    </location>
</feature>
<feature type="region of interest" description="Disordered" evidence="1">
    <location>
        <begin position="310"/>
        <end position="331"/>
    </location>
</feature>
<reference evidence="3 4" key="1">
    <citation type="submission" date="2023-04" db="EMBL/GenBank/DDBJ databases">
        <title>Forest soil microbial communities from Buena Vista Peninsula, Colon Province, Panama.</title>
        <authorList>
            <person name="Bouskill N."/>
        </authorList>
    </citation>
    <scope>NUCLEOTIDE SEQUENCE [LARGE SCALE GENOMIC DNA]</scope>
    <source>
        <strain evidence="3 4">GGS1</strain>
    </source>
</reference>
<feature type="signal peptide" evidence="2">
    <location>
        <begin position="1"/>
        <end position="29"/>
    </location>
</feature>